<proteinExistence type="predicted"/>
<keyword evidence="4" id="KW-0804">Transcription</keyword>
<dbReference type="InterPro" id="IPR050254">
    <property type="entry name" value="RNA_pol_beta''_euk"/>
</dbReference>
<sequence length="176" mass="20324">MNIEKRIDGWNEHLTRIHWIPGGLMIGAKLTIVESLHSLVNKIQKVYRSQEMQIHNRHIEIIVQLIGLLWAKRTGRALEEAICSRAILLGIMRASRHTQGFLSDASFCSSFSNSCSPGPSGLAERTKRKRCSRGNETCWYWIQRINTPFKSTKEHSLEKKKKKDIRGRNERDFVLP</sequence>
<keyword evidence="3" id="KW-0548">Nucleotidyltransferase</keyword>
<evidence type="ECO:0000256" key="4">
    <source>
        <dbReference type="ARBA" id="ARBA00023163"/>
    </source>
</evidence>
<reference evidence="6" key="1">
    <citation type="submission" date="2022-04" db="EMBL/GenBank/DDBJ databases">
        <title>Carnegiea gigantea Genome sequencing and assembly v2.</title>
        <authorList>
            <person name="Copetti D."/>
            <person name="Sanderson M.J."/>
            <person name="Burquez A."/>
            <person name="Wojciechowski M.F."/>
        </authorList>
    </citation>
    <scope>NUCLEOTIDE SEQUENCE</scope>
    <source>
        <strain evidence="6">SGP5-SGP5p</strain>
        <tissue evidence="6">Aerial part</tissue>
    </source>
</reference>
<keyword evidence="7" id="KW-1185">Reference proteome</keyword>
<organism evidence="6 7">
    <name type="scientific">Carnegiea gigantea</name>
    <dbReference type="NCBI Taxonomy" id="171969"/>
    <lineage>
        <taxon>Eukaryota</taxon>
        <taxon>Viridiplantae</taxon>
        <taxon>Streptophyta</taxon>
        <taxon>Embryophyta</taxon>
        <taxon>Tracheophyta</taxon>
        <taxon>Spermatophyta</taxon>
        <taxon>Magnoliopsida</taxon>
        <taxon>eudicotyledons</taxon>
        <taxon>Gunneridae</taxon>
        <taxon>Pentapetalae</taxon>
        <taxon>Caryophyllales</taxon>
        <taxon>Cactineae</taxon>
        <taxon>Cactaceae</taxon>
        <taxon>Cactoideae</taxon>
        <taxon>Echinocereeae</taxon>
        <taxon>Carnegiea</taxon>
    </lineage>
</organism>
<evidence type="ECO:0000256" key="3">
    <source>
        <dbReference type="ARBA" id="ARBA00022695"/>
    </source>
</evidence>
<feature type="region of interest" description="Disordered" evidence="5">
    <location>
        <begin position="152"/>
        <end position="176"/>
    </location>
</feature>
<dbReference type="OrthoDB" id="498011at2759"/>
<dbReference type="SUPFAM" id="SSF64484">
    <property type="entry name" value="beta and beta-prime subunits of DNA dependent RNA-polymerase"/>
    <property type="match status" value="1"/>
</dbReference>
<evidence type="ECO:0000313" key="7">
    <source>
        <dbReference type="Proteomes" id="UP001153076"/>
    </source>
</evidence>
<evidence type="ECO:0000313" key="6">
    <source>
        <dbReference type="EMBL" id="KAJ8420810.1"/>
    </source>
</evidence>
<feature type="compositionally biased region" description="Basic and acidic residues" evidence="5">
    <location>
        <begin position="166"/>
        <end position="176"/>
    </location>
</feature>
<accession>A0A9Q1GKK7</accession>
<comment type="caution">
    <text evidence="6">The sequence shown here is derived from an EMBL/GenBank/DDBJ whole genome shotgun (WGS) entry which is preliminary data.</text>
</comment>
<evidence type="ECO:0000256" key="5">
    <source>
        <dbReference type="SAM" id="MobiDB-lite"/>
    </source>
</evidence>
<evidence type="ECO:0000256" key="1">
    <source>
        <dbReference type="ARBA" id="ARBA00022478"/>
    </source>
</evidence>
<name>A0A9Q1GKK7_9CARY</name>
<keyword evidence="2" id="KW-0808">Transferase</keyword>
<evidence type="ECO:0008006" key="8">
    <source>
        <dbReference type="Google" id="ProtNLM"/>
    </source>
</evidence>
<keyword evidence="1" id="KW-0240">DNA-directed RNA polymerase</keyword>
<dbReference type="AlphaFoldDB" id="A0A9Q1GKK7"/>
<evidence type="ECO:0000256" key="2">
    <source>
        <dbReference type="ARBA" id="ARBA00022679"/>
    </source>
</evidence>
<dbReference type="PANTHER" id="PTHR34995:SF1">
    <property type="entry name" value="DNA-DIRECTED RNA POLYMERASE SUBUNIT BETA"/>
    <property type="match status" value="1"/>
</dbReference>
<dbReference type="EMBL" id="JAKOGI010003122">
    <property type="protein sequence ID" value="KAJ8420810.1"/>
    <property type="molecule type" value="Genomic_DNA"/>
</dbReference>
<gene>
    <name evidence="6" type="ORF">Cgig2_002574</name>
</gene>
<dbReference type="Gene3D" id="1.10.1790.20">
    <property type="match status" value="1"/>
</dbReference>
<dbReference type="GO" id="GO:0000428">
    <property type="term" value="C:DNA-directed RNA polymerase complex"/>
    <property type="evidence" value="ECO:0007669"/>
    <property type="project" value="UniProtKB-KW"/>
</dbReference>
<dbReference type="Proteomes" id="UP001153076">
    <property type="component" value="Unassembled WGS sequence"/>
</dbReference>
<dbReference type="GO" id="GO:0016779">
    <property type="term" value="F:nucleotidyltransferase activity"/>
    <property type="evidence" value="ECO:0007669"/>
    <property type="project" value="UniProtKB-KW"/>
</dbReference>
<dbReference type="PANTHER" id="PTHR34995">
    <property type="entry name" value="DNA-DIRECTED RNA POLYMERASE SUBUNIT BETA"/>
    <property type="match status" value="1"/>
</dbReference>
<protein>
    <recommendedName>
        <fullName evidence="8">DNA-directed RNA polymerase</fullName>
    </recommendedName>
</protein>